<reference evidence="8 9" key="1">
    <citation type="submission" date="2022-05" db="EMBL/GenBank/DDBJ databases">
        <authorList>
            <consortium name="Genoscope - CEA"/>
            <person name="William W."/>
        </authorList>
    </citation>
    <scope>NUCLEOTIDE SEQUENCE [LARGE SCALE GENOMIC DNA]</scope>
</reference>
<evidence type="ECO:0000256" key="5">
    <source>
        <dbReference type="PROSITE-ProRule" id="PRU00221"/>
    </source>
</evidence>
<dbReference type="GO" id="GO:0008270">
    <property type="term" value="F:zinc ion binding"/>
    <property type="evidence" value="ECO:0007669"/>
    <property type="project" value="UniProtKB-KW"/>
</dbReference>
<dbReference type="GO" id="GO:0006383">
    <property type="term" value="P:transcription by RNA polymerase III"/>
    <property type="evidence" value="ECO:0007669"/>
    <property type="project" value="TreeGrafter"/>
</dbReference>
<keyword evidence="9" id="KW-1185">Reference proteome</keyword>
<keyword evidence="2" id="KW-0804">Transcription</keyword>
<proteinExistence type="predicted"/>
<feature type="compositionally biased region" description="Acidic residues" evidence="6">
    <location>
        <begin position="616"/>
        <end position="625"/>
    </location>
</feature>
<evidence type="ECO:0000259" key="7">
    <source>
        <dbReference type="PROSITE" id="PS50157"/>
    </source>
</evidence>
<feature type="compositionally biased region" description="Basic and acidic residues" evidence="6">
    <location>
        <begin position="297"/>
        <end position="309"/>
    </location>
</feature>
<feature type="region of interest" description="Disordered" evidence="6">
    <location>
        <begin position="146"/>
        <end position="364"/>
    </location>
</feature>
<feature type="compositionally biased region" description="Basic and acidic residues" evidence="6">
    <location>
        <begin position="1187"/>
        <end position="1201"/>
    </location>
</feature>
<keyword evidence="4" id="KW-0863">Zinc-finger</keyword>
<dbReference type="PROSITE" id="PS50157">
    <property type="entry name" value="ZINC_FINGER_C2H2_2"/>
    <property type="match status" value="3"/>
</dbReference>
<evidence type="ECO:0000256" key="4">
    <source>
        <dbReference type="PROSITE-ProRule" id="PRU00042"/>
    </source>
</evidence>
<dbReference type="GO" id="GO:0000127">
    <property type="term" value="C:transcription factor TFIIIC complex"/>
    <property type="evidence" value="ECO:0007669"/>
    <property type="project" value="TreeGrafter"/>
</dbReference>
<dbReference type="SMART" id="SM00355">
    <property type="entry name" value="ZnF_C2H2"/>
    <property type="match status" value="6"/>
</dbReference>
<evidence type="ECO:0000313" key="8">
    <source>
        <dbReference type="EMBL" id="CAH3141288.1"/>
    </source>
</evidence>
<dbReference type="EMBL" id="CALNXJ010000035">
    <property type="protein sequence ID" value="CAH3141288.1"/>
    <property type="molecule type" value="Genomic_DNA"/>
</dbReference>
<dbReference type="PROSITE" id="PS00028">
    <property type="entry name" value="ZINC_FINGER_C2H2_1"/>
    <property type="match status" value="3"/>
</dbReference>
<feature type="domain" description="C2H2-type" evidence="7">
    <location>
        <begin position="422"/>
        <end position="450"/>
    </location>
</feature>
<sequence length="1327" mass="149387">MSLLKDTDDLPFKLNLDELKEELSKNGLVLCPVKGCDQDFKSLWGLKYHVRRANHQEVSSERKFKCEQCNQTFQSRIALREHRTLDHSGSESRSPLASPGFSNKYFLLETHNDRNFLDYWTRHKLSTINKDQSLLYRIFNEMEGNATSSKGTVKRKRGRPKKNTDTSAKNNNSVTFDSTEMNKDTSETLSPSVELLKKGENSDGTGRRTSTRVRTPRKNTFVYEEEDTTKNKRGNKRRKEDSEAGVSDNTPKKRGRKPKSSLVESRNVIEGPCKKHGRKRKGDTASYESDVVNVGNEKVRGIGNDKDGDGIDDDNVDDENDDGDDDDSAGQESDDDDAEDSDNDDDDDFENDEESTKKKAKDTKKAEYLHLSFQSTRLKRLVKSGQSLACPNQGCRAKFTTALGYQSHVKICGIKEEEREKFPCEICGKQYMSYPGLTYHMKAKHTQSEPINSDHSEVKDEEEEPEILPSGRRRRKAASRAISKVQQITTDQELEEINLAKKTEKRALGQLISKIKGRVVSKEQEDKWNEMLKTESDIVCPGVGCSETFKEVSSLKEHLQSCAKAISYKCLACGKKYLSLLIIQKHIKHLHVGYMPKGMEKSDSSDVDFQAASSGESEDDSDDVEIEEIDDSGSELNDHLEDAEEIVVWDDTRAKFKKPRKKRQPPSRTSGEDVRFGPIGAKDSESYTTTESWRKQEYTHKDLFPNLRPSSSYWCKVELSEVDQYLPEATTSPPFQIRRKGDSQSSEESIELPLFESTSKDHSSLHGDVTFNVGGPVWAMDWCPVPDSTKNSDQYLAISTHRSFDEVHNVHKCFSRKGLIQLWNVGQLKVNSASSGSKPTLSLGIAHDFGAIWDISWCPSGTWEPSLSDENQTECLPRLGVMVVACSDGLLRILSIPWPSELESTQEVKDSKNNFKTVMFRPIPHAKLIPCSLGVAYRGESGQAWCAKWFPCAMHEKIAAGFSDGSVAIWNLTTESPLLKETENEGKTFRLAPFLHILANSSVIKDLAWCRECPDYLVTGSYDRLYKVWDLKSPLMPVAVIKRGVPHEIHWPYGFANIMSCEDDAFQNLTYPCVARYFTFQTNKDERLTNLASTHNCTIWSISMSEWSNILACGDAAGEVVAVHVLPKKRKTFARFGIYRAFLEEIAGNSSSSEQNKEDFSQREQKNADSVEETQTDGSAGDNGSSTDRKMKEILASKEKSSMNVSTSKSDADEMMETTNASGKTDADAKKGTPTPPKTLGEVFEKHRLVFHDVNALEFKDRVDKSDPDFKRLLSPSTMQTIPYDQFANPQAIHKVRFNPNKQSYMWLASGCASGLARLHLVKQVTT</sequence>
<dbReference type="InterPro" id="IPR052416">
    <property type="entry name" value="GTF3C_component"/>
</dbReference>
<dbReference type="SUPFAM" id="SSF50978">
    <property type="entry name" value="WD40 repeat-like"/>
    <property type="match status" value="1"/>
</dbReference>
<dbReference type="InterPro" id="IPR015943">
    <property type="entry name" value="WD40/YVTN_repeat-like_dom_sf"/>
</dbReference>
<organism evidence="8 9">
    <name type="scientific">Pocillopora meandrina</name>
    <dbReference type="NCBI Taxonomy" id="46732"/>
    <lineage>
        <taxon>Eukaryota</taxon>
        <taxon>Metazoa</taxon>
        <taxon>Cnidaria</taxon>
        <taxon>Anthozoa</taxon>
        <taxon>Hexacorallia</taxon>
        <taxon>Scleractinia</taxon>
        <taxon>Astrocoeniina</taxon>
        <taxon>Pocilloporidae</taxon>
        <taxon>Pocillopora</taxon>
    </lineage>
</organism>
<dbReference type="InterPro" id="IPR036236">
    <property type="entry name" value="Znf_C2H2_sf"/>
</dbReference>
<keyword evidence="4" id="KW-0862">Zinc</keyword>
<feature type="compositionally biased region" description="Polar residues" evidence="6">
    <location>
        <begin position="1176"/>
        <end position="1186"/>
    </location>
</feature>
<dbReference type="InterPro" id="IPR013087">
    <property type="entry name" value="Znf_C2H2_type"/>
</dbReference>
<feature type="repeat" description="WD" evidence="5">
    <location>
        <begin position="997"/>
        <end position="1033"/>
    </location>
</feature>
<dbReference type="Proteomes" id="UP001159428">
    <property type="component" value="Unassembled WGS sequence"/>
</dbReference>
<dbReference type="SUPFAM" id="SSF57667">
    <property type="entry name" value="beta-beta-alpha zinc fingers"/>
    <property type="match status" value="3"/>
</dbReference>
<evidence type="ECO:0000256" key="1">
    <source>
        <dbReference type="ARBA" id="ARBA00004123"/>
    </source>
</evidence>
<evidence type="ECO:0000256" key="3">
    <source>
        <dbReference type="ARBA" id="ARBA00023242"/>
    </source>
</evidence>
<dbReference type="PROSITE" id="PS50082">
    <property type="entry name" value="WD_REPEATS_2"/>
    <property type="match status" value="1"/>
</dbReference>
<dbReference type="PANTHER" id="PTHR15052">
    <property type="entry name" value="RNA POLYMERASE III TRANSCRIPTION INITIATION FACTOR COMPLEX SUBUNIT"/>
    <property type="match status" value="1"/>
</dbReference>
<dbReference type="PANTHER" id="PTHR15052:SF2">
    <property type="entry name" value="GENERAL TRANSCRIPTION FACTOR 3C POLYPEPTIDE 2"/>
    <property type="match status" value="1"/>
</dbReference>
<keyword evidence="4" id="KW-0479">Metal-binding</keyword>
<dbReference type="GO" id="GO:0005634">
    <property type="term" value="C:nucleus"/>
    <property type="evidence" value="ECO:0007669"/>
    <property type="project" value="UniProtKB-SubCell"/>
</dbReference>
<feature type="region of interest" description="Disordered" evidence="6">
    <location>
        <begin position="445"/>
        <end position="475"/>
    </location>
</feature>
<keyword evidence="3" id="KW-0539">Nucleus</keyword>
<feature type="region of interest" description="Disordered" evidence="6">
    <location>
        <begin position="657"/>
        <end position="692"/>
    </location>
</feature>
<feature type="compositionally biased region" description="Acidic residues" evidence="6">
    <location>
        <begin position="310"/>
        <end position="353"/>
    </location>
</feature>
<dbReference type="InterPro" id="IPR036322">
    <property type="entry name" value="WD40_repeat_dom_sf"/>
</dbReference>
<dbReference type="Gene3D" id="2.130.10.10">
    <property type="entry name" value="YVTN repeat-like/Quinoprotein amine dehydrogenase"/>
    <property type="match status" value="1"/>
</dbReference>
<accession>A0AAU9XA83</accession>
<keyword evidence="5" id="KW-0853">WD repeat</keyword>
<feature type="compositionally biased region" description="Basic and acidic residues" evidence="6">
    <location>
        <begin position="1155"/>
        <end position="1169"/>
    </location>
</feature>
<evidence type="ECO:0000256" key="6">
    <source>
        <dbReference type="SAM" id="MobiDB-lite"/>
    </source>
</evidence>
<comment type="caution">
    <text evidence="8">The sequence shown here is derived from an EMBL/GenBank/DDBJ whole genome shotgun (WGS) entry which is preliminary data.</text>
</comment>
<feature type="domain" description="C2H2-type" evidence="7">
    <location>
        <begin position="568"/>
        <end position="596"/>
    </location>
</feature>
<feature type="region of interest" description="Disordered" evidence="6">
    <location>
        <begin position="1150"/>
        <end position="1240"/>
    </location>
</feature>
<feature type="compositionally biased region" description="Polar residues" evidence="6">
    <location>
        <begin position="165"/>
        <end position="179"/>
    </location>
</feature>
<dbReference type="InterPro" id="IPR001680">
    <property type="entry name" value="WD40_rpt"/>
</dbReference>
<gene>
    <name evidence="8" type="ORF">PMEA_00019626</name>
</gene>
<name>A0AAU9XA83_9CNID</name>
<evidence type="ECO:0000313" key="9">
    <source>
        <dbReference type="Proteomes" id="UP001159428"/>
    </source>
</evidence>
<dbReference type="SMART" id="SM00320">
    <property type="entry name" value="WD40"/>
    <property type="match status" value="5"/>
</dbReference>
<feature type="domain" description="C2H2-type" evidence="7">
    <location>
        <begin position="64"/>
        <end position="92"/>
    </location>
</feature>
<evidence type="ECO:0000256" key="2">
    <source>
        <dbReference type="ARBA" id="ARBA00023163"/>
    </source>
</evidence>
<feature type="compositionally biased region" description="Basic residues" evidence="6">
    <location>
        <begin position="152"/>
        <end position="161"/>
    </location>
</feature>
<comment type="subcellular location">
    <subcellularLocation>
        <location evidence="1">Nucleus</location>
    </subcellularLocation>
</comment>
<feature type="region of interest" description="Disordered" evidence="6">
    <location>
        <begin position="599"/>
        <end position="625"/>
    </location>
</feature>
<dbReference type="Gene3D" id="3.30.160.60">
    <property type="entry name" value="Classic Zinc Finger"/>
    <property type="match status" value="3"/>
</dbReference>
<protein>
    <recommendedName>
        <fullName evidence="7">C2H2-type domain-containing protein</fullName>
    </recommendedName>
</protein>
<dbReference type="FunFam" id="3.30.160.60:FF:000270">
    <property type="entry name" value="Zinc finger protein 512"/>
    <property type="match status" value="1"/>
</dbReference>